<evidence type="ECO:0000256" key="2">
    <source>
        <dbReference type="ARBA" id="ARBA00022490"/>
    </source>
</evidence>
<dbReference type="PANTHER" id="PTHR46227:SF2">
    <property type="entry name" value="FI03335P"/>
    <property type="match status" value="1"/>
</dbReference>
<feature type="domain" description="PDZ" evidence="4">
    <location>
        <begin position="543"/>
        <end position="621"/>
    </location>
</feature>
<sequence>MKLWKSKKSAATSCVSAVSGKLNLSGNSKNHKNEDQIETISSSSTATPTNQIQIVNGLHQGRALSPAQSEDSGLAMATDRGTTYATISIPRQSAQSMGIILTDRSDVTYPPMIETINLLEPNAEYLAPGDRIHQIDGISTVGLTNEQVMNLLLCNREEIAVIEIEYSLPDYLSQNSLCVTTKLAQVVVERENGCLGLTLRGGGTEMPIIITNVRTYGPAYKTSRIKPGDRVLRVDNISLVHKSLTEAQQILKCGHNNPFCTLTIEYEVSVMQSVEFSLGPLLIEIERSMNEQMGLVLSNYMPLSSDFNRIDTIQPSGIFISNIIPASISDRCGALSIGDQILSVDETIVENTSLTPDDVLQLLDNNCTKGFTQLQIFPAHAILRRKGLHCTSPKFTGFNTIDPRRTPKMSQHKKFYRKSSLPLDNNSTSMMSTMARTERIQVVLDCTHGSGLCLSMTPQSGNGFVVTKILPDSVADRSGCIQKGDRIVSVNKLYNLDIQLIRQILRDSALSYQSQQQTTNAHWVELEIEFDMIVDESMRGIFNVKLMKISRNAGLGITVNGSSHGAFVVTDIKLGSSAHRGNVKVGDILLAIDSHPIQHFNVDVLLKENKNDYITLTIKRNAVADYLYENQSRQNAAVTYANYEVLTNNFNGLAINGNGNNNNLRTNDIHIKQNTTPYFNEEPHYSVVPAPRYWNTLKPNKSEHQNEDVMGNSISATDLVSYSNIDYAATQKMMSMSIGPTTLATNSHSTQTDENDSFMPNNNVMMTSSFIAQQPNVFNVKLQQPMPSGPLGITLSGNEDGQKPIIISGLAENGIAAKTGQIQVGDTLLAINNENVIGLPLSSATKLLQIQNSDIIELRLSRNNALTNSIVSINNIEKLPQPQALYAEVQRRPLNMIKADALSNSSSRSGSNDGQLKTIHVTLYKDQVYDDYGFSVSDGLYERGVYINRIRTGGPADQANVLKPYDRIIQVNGTKTTDFDCCLTVPLIAAATGDKINLIVQRGAPE</sequence>
<feature type="domain" description="PDZ" evidence="4">
    <location>
        <begin position="185"/>
        <end position="252"/>
    </location>
</feature>
<dbReference type="GO" id="GO:0005737">
    <property type="term" value="C:cytoplasm"/>
    <property type="evidence" value="ECO:0007669"/>
    <property type="project" value="UniProtKB-SubCell"/>
</dbReference>
<dbReference type="InterPro" id="IPR043545">
    <property type="entry name" value="GRIP1/2"/>
</dbReference>
<feature type="domain" description="PDZ" evidence="4">
    <location>
        <begin position="441"/>
        <end position="508"/>
    </location>
</feature>
<evidence type="ECO:0000313" key="5">
    <source>
        <dbReference type="EMBL" id="KAG5684778.1"/>
    </source>
</evidence>
<accession>A0A9J6CR12</accession>
<evidence type="ECO:0000259" key="4">
    <source>
        <dbReference type="PROSITE" id="PS50106"/>
    </source>
</evidence>
<name>A0A9J6CR12_POLVA</name>
<dbReference type="Proteomes" id="UP001107558">
    <property type="component" value="Chromosome 1"/>
</dbReference>
<dbReference type="CDD" id="cd06685">
    <property type="entry name" value="PDZ7_GRIP1-2-like"/>
    <property type="match status" value="1"/>
</dbReference>
<comment type="subcellular location">
    <subcellularLocation>
        <location evidence="1">Cytoplasm</location>
    </subcellularLocation>
</comment>
<dbReference type="PROSITE" id="PS50106">
    <property type="entry name" value="PDZ"/>
    <property type="match status" value="7"/>
</dbReference>
<organism evidence="5 6">
    <name type="scientific">Polypedilum vanderplanki</name>
    <name type="common">Sleeping chironomid midge</name>
    <dbReference type="NCBI Taxonomy" id="319348"/>
    <lineage>
        <taxon>Eukaryota</taxon>
        <taxon>Metazoa</taxon>
        <taxon>Ecdysozoa</taxon>
        <taxon>Arthropoda</taxon>
        <taxon>Hexapoda</taxon>
        <taxon>Insecta</taxon>
        <taxon>Pterygota</taxon>
        <taxon>Neoptera</taxon>
        <taxon>Endopterygota</taxon>
        <taxon>Diptera</taxon>
        <taxon>Nematocera</taxon>
        <taxon>Chironomoidea</taxon>
        <taxon>Chironomidae</taxon>
        <taxon>Chironominae</taxon>
        <taxon>Polypedilum</taxon>
        <taxon>Polypedilum</taxon>
    </lineage>
</organism>
<evidence type="ECO:0000256" key="3">
    <source>
        <dbReference type="ARBA" id="ARBA00022737"/>
    </source>
</evidence>
<dbReference type="CDD" id="cd00136">
    <property type="entry name" value="PDZ_canonical"/>
    <property type="match status" value="1"/>
</dbReference>
<dbReference type="SUPFAM" id="SSF50156">
    <property type="entry name" value="PDZ domain-like"/>
    <property type="match status" value="7"/>
</dbReference>
<reference evidence="5" key="1">
    <citation type="submission" date="2021-03" db="EMBL/GenBank/DDBJ databases">
        <title>Chromosome level genome of the anhydrobiotic midge Polypedilum vanderplanki.</title>
        <authorList>
            <person name="Yoshida Y."/>
            <person name="Kikawada T."/>
            <person name="Gusev O."/>
        </authorList>
    </citation>
    <scope>NUCLEOTIDE SEQUENCE</scope>
    <source>
        <strain evidence="5">NIAS01</strain>
        <tissue evidence="5">Whole body or cell culture</tissue>
    </source>
</reference>
<comment type="caution">
    <text evidence="5">The sequence shown here is derived from an EMBL/GenBank/DDBJ whole genome shotgun (WGS) entry which is preliminary data.</text>
</comment>
<dbReference type="Pfam" id="PF00595">
    <property type="entry name" value="PDZ"/>
    <property type="match status" value="6"/>
</dbReference>
<evidence type="ECO:0000256" key="1">
    <source>
        <dbReference type="ARBA" id="ARBA00004496"/>
    </source>
</evidence>
<dbReference type="AlphaFoldDB" id="A0A9J6CR12"/>
<evidence type="ECO:0000313" key="6">
    <source>
        <dbReference type="Proteomes" id="UP001107558"/>
    </source>
</evidence>
<feature type="domain" description="PDZ" evidence="4">
    <location>
        <begin position="920"/>
        <end position="1006"/>
    </location>
</feature>
<feature type="domain" description="PDZ" evidence="4">
    <location>
        <begin position="282"/>
        <end position="365"/>
    </location>
</feature>
<dbReference type="InterPro" id="IPR001478">
    <property type="entry name" value="PDZ"/>
</dbReference>
<keyword evidence="6" id="KW-1185">Reference proteome</keyword>
<dbReference type="InterPro" id="IPR036034">
    <property type="entry name" value="PDZ_sf"/>
</dbReference>
<feature type="domain" description="PDZ" evidence="4">
    <location>
        <begin position="779"/>
        <end position="849"/>
    </location>
</feature>
<dbReference type="PANTHER" id="PTHR46227">
    <property type="entry name" value="GLUTAMATE RECEPTOR-INTERACTING PROTEIN GRIP"/>
    <property type="match status" value="1"/>
</dbReference>
<protein>
    <recommendedName>
        <fullName evidence="4">PDZ domain-containing protein</fullName>
    </recommendedName>
</protein>
<keyword evidence="3" id="KW-0677">Repeat</keyword>
<dbReference type="OrthoDB" id="75502at2759"/>
<gene>
    <name evidence="5" type="ORF">PVAND_013991</name>
</gene>
<dbReference type="Gene3D" id="2.30.42.10">
    <property type="match status" value="7"/>
</dbReference>
<dbReference type="SMART" id="SM00228">
    <property type="entry name" value="PDZ"/>
    <property type="match status" value="7"/>
</dbReference>
<dbReference type="EMBL" id="JADBJN010000001">
    <property type="protein sequence ID" value="KAG5684778.1"/>
    <property type="molecule type" value="Genomic_DNA"/>
</dbReference>
<feature type="domain" description="PDZ" evidence="4">
    <location>
        <begin position="86"/>
        <end position="152"/>
    </location>
</feature>
<proteinExistence type="predicted"/>
<dbReference type="GO" id="GO:0098887">
    <property type="term" value="P:neurotransmitter receptor transport, endosome to postsynaptic membrane"/>
    <property type="evidence" value="ECO:0007669"/>
    <property type="project" value="TreeGrafter"/>
</dbReference>
<keyword evidence="2" id="KW-0963">Cytoplasm</keyword>